<dbReference type="Pfam" id="PF04542">
    <property type="entry name" value="Sigma70_r2"/>
    <property type="match status" value="1"/>
</dbReference>
<proteinExistence type="inferred from homology"/>
<accession>A0A1H0U1L1</accession>
<dbReference type="Proteomes" id="UP000199159">
    <property type="component" value="Unassembled WGS sequence"/>
</dbReference>
<dbReference type="InterPro" id="IPR007627">
    <property type="entry name" value="RNA_pol_sigma70_r2"/>
</dbReference>
<evidence type="ECO:0000259" key="5">
    <source>
        <dbReference type="Pfam" id="PF04542"/>
    </source>
</evidence>
<dbReference type="GO" id="GO:0003677">
    <property type="term" value="F:DNA binding"/>
    <property type="evidence" value="ECO:0007669"/>
    <property type="project" value="InterPro"/>
</dbReference>
<dbReference type="InterPro" id="IPR013325">
    <property type="entry name" value="RNA_pol_sigma_r2"/>
</dbReference>
<dbReference type="Pfam" id="PF08281">
    <property type="entry name" value="Sigma70_r4_2"/>
    <property type="match status" value="1"/>
</dbReference>
<keyword evidence="4" id="KW-0804">Transcription</keyword>
<dbReference type="PANTHER" id="PTHR43133">
    <property type="entry name" value="RNA POLYMERASE ECF-TYPE SIGMA FACTO"/>
    <property type="match status" value="1"/>
</dbReference>
<dbReference type="GO" id="GO:0006352">
    <property type="term" value="P:DNA-templated transcription initiation"/>
    <property type="evidence" value="ECO:0007669"/>
    <property type="project" value="InterPro"/>
</dbReference>
<evidence type="ECO:0000313" key="8">
    <source>
        <dbReference type="Proteomes" id="UP000199159"/>
    </source>
</evidence>
<dbReference type="InterPro" id="IPR014284">
    <property type="entry name" value="RNA_pol_sigma-70_dom"/>
</dbReference>
<evidence type="ECO:0000313" key="7">
    <source>
        <dbReference type="EMBL" id="SDP59848.1"/>
    </source>
</evidence>
<dbReference type="InterPro" id="IPR036388">
    <property type="entry name" value="WH-like_DNA-bd_sf"/>
</dbReference>
<evidence type="ECO:0000259" key="6">
    <source>
        <dbReference type="Pfam" id="PF08281"/>
    </source>
</evidence>
<dbReference type="SUPFAM" id="SSF88946">
    <property type="entry name" value="Sigma2 domain of RNA polymerase sigma factors"/>
    <property type="match status" value="1"/>
</dbReference>
<sequence length="181" mass="21792">MKEEMKMDHELMKRRINEWYFEYSNDLYQYVVFMIRDHDQAKDIMQDTFLKAYTNYERYQGGNAKAWLFRIARNLTIDYIRKKKPISLLFEAIPFIKNEDPTPEQMTTLNETERELYRALGKIKRSYREVIILRKMKDFSVKESAELLGWSESKVKTTLLRAIAALKKQLEEEGFTHETIL</sequence>
<dbReference type="Gene3D" id="1.10.10.10">
    <property type="entry name" value="Winged helix-like DNA-binding domain superfamily/Winged helix DNA-binding domain"/>
    <property type="match status" value="1"/>
</dbReference>
<feature type="domain" description="RNA polymerase sigma factor 70 region 4 type 2" evidence="6">
    <location>
        <begin position="114"/>
        <end position="166"/>
    </location>
</feature>
<dbReference type="Gene3D" id="1.10.1740.10">
    <property type="match status" value="1"/>
</dbReference>
<keyword evidence="8" id="KW-1185">Reference proteome</keyword>
<dbReference type="STRING" id="930152.SAMN05216565_10474"/>
<dbReference type="InterPro" id="IPR039425">
    <property type="entry name" value="RNA_pol_sigma-70-like"/>
</dbReference>
<dbReference type="SUPFAM" id="SSF88659">
    <property type="entry name" value="Sigma3 and sigma4 domains of RNA polymerase sigma factors"/>
    <property type="match status" value="1"/>
</dbReference>
<reference evidence="8" key="1">
    <citation type="submission" date="2016-10" db="EMBL/GenBank/DDBJ databases">
        <authorList>
            <person name="Varghese N."/>
            <person name="Submissions S."/>
        </authorList>
    </citation>
    <scope>NUCLEOTIDE SEQUENCE [LARGE SCALE GENOMIC DNA]</scope>
    <source>
        <strain evidence="8">IBRC-M10078</strain>
    </source>
</reference>
<evidence type="ECO:0000256" key="1">
    <source>
        <dbReference type="ARBA" id="ARBA00010641"/>
    </source>
</evidence>
<protein>
    <submittedName>
        <fullName evidence="7">RNA polymerase sigma-70 factor, ECF subfamily</fullName>
    </submittedName>
</protein>
<dbReference type="GO" id="GO:0016987">
    <property type="term" value="F:sigma factor activity"/>
    <property type="evidence" value="ECO:0007669"/>
    <property type="project" value="UniProtKB-KW"/>
</dbReference>
<evidence type="ECO:0000256" key="3">
    <source>
        <dbReference type="ARBA" id="ARBA00023082"/>
    </source>
</evidence>
<keyword evidence="2" id="KW-0805">Transcription regulation</keyword>
<name>A0A1H0U1L1_9BACI</name>
<dbReference type="NCBIfam" id="TIGR02937">
    <property type="entry name" value="sigma70-ECF"/>
    <property type="match status" value="1"/>
</dbReference>
<dbReference type="InterPro" id="IPR013249">
    <property type="entry name" value="RNA_pol_sigma70_r4_t2"/>
</dbReference>
<gene>
    <name evidence="7" type="ORF">SAMN05216565_10474</name>
</gene>
<dbReference type="CDD" id="cd06171">
    <property type="entry name" value="Sigma70_r4"/>
    <property type="match status" value="1"/>
</dbReference>
<dbReference type="InterPro" id="IPR013324">
    <property type="entry name" value="RNA_pol_sigma_r3/r4-like"/>
</dbReference>
<dbReference type="PANTHER" id="PTHR43133:SF60">
    <property type="entry name" value="RNA POLYMERASE SIGMA FACTOR SIGV"/>
    <property type="match status" value="1"/>
</dbReference>
<dbReference type="EMBL" id="FNJU01000004">
    <property type="protein sequence ID" value="SDP59848.1"/>
    <property type="molecule type" value="Genomic_DNA"/>
</dbReference>
<dbReference type="AlphaFoldDB" id="A0A1H0U1L1"/>
<evidence type="ECO:0000256" key="2">
    <source>
        <dbReference type="ARBA" id="ARBA00023015"/>
    </source>
</evidence>
<feature type="domain" description="RNA polymerase sigma-70 region 2" evidence="5">
    <location>
        <begin position="22"/>
        <end position="84"/>
    </location>
</feature>
<keyword evidence="3" id="KW-0731">Sigma factor</keyword>
<comment type="similarity">
    <text evidence="1">Belongs to the sigma-70 factor family. ECF subfamily.</text>
</comment>
<evidence type="ECO:0000256" key="4">
    <source>
        <dbReference type="ARBA" id="ARBA00023163"/>
    </source>
</evidence>
<organism evidence="7 8">
    <name type="scientific">Litchfieldia salsa</name>
    <dbReference type="NCBI Taxonomy" id="930152"/>
    <lineage>
        <taxon>Bacteria</taxon>
        <taxon>Bacillati</taxon>
        <taxon>Bacillota</taxon>
        <taxon>Bacilli</taxon>
        <taxon>Bacillales</taxon>
        <taxon>Bacillaceae</taxon>
        <taxon>Litchfieldia</taxon>
    </lineage>
</organism>
<dbReference type="RefSeq" id="WP_238457233.1">
    <property type="nucleotide sequence ID" value="NZ_FNJU01000004.1"/>
</dbReference>